<gene>
    <name evidence="1" type="ORF">M9H77_22383</name>
</gene>
<keyword evidence="2" id="KW-1185">Reference proteome</keyword>
<sequence>MSSSVMFDPSCYGFGNLDDTSLVKLNIVGIALGFDRKSLQHEAYYGVRRPRQKYWRKTNILLWRFNNEFFFKLVPLLPCVFLQRVKIEICYLWNSYGVETFVNKLDALFVYSLQSLDCLGTVALLQGLVIRAMARIIEEEHQGKIAIFDEMIQDLAWQMIGAQEEDFRRSKTFLLSSVQVEESKEASLGSLDA</sequence>
<name>A0ACC0ART3_CATRO</name>
<comment type="caution">
    <text evidence="1">The sequence shown here is derived from an EMBL/GenBank/DDBJ whole genome shotgun (WGS) entry which is preliminary data.</text>
</comment>
<accession>A0ACC0ART3</accession>
<dbReference type="EMBL" id="CM044705">
    <property type="protein sequence ID" value="KAI5663060.1"/>
    <property type="molecule type" value="Genomic_DNA"/>
</dbReference>
<organism evidence="1 2">
    <name type="scientific">Catharanthus roseus</name>
    <name type="common">Madagascar periwinkle</name>
    <name type="synonym">Vinca rosea</name>
    <dbReference type="NCBI Taxonomy" id="4058"/>
    <lineage>
        <taxon>Eukaryota</taxon>
        <taxon>Viridiplantae</taxon>
        <taxon>Streptophyta</taxon>
        <taxon>Embryophyta</taxon>
        <taxon>Tracheophyta</taxon>
        <taxon>Spermatophyta</taxon>
        <taxon>Magnoliopsida</taxon>
        <taxon>eudicotyledons</taxon>
        <taxon>Gunneridae</taxon>
        <taxon>Pentapetalae</taxon>
        <taxon>asterids</taxon>
        <taxon>lamiids</taxon>
        <taxon>Gentianales</taxon>
        <taxon>Apocynaceae</taxon>
        <taxon>Rauvolfioideae</taxon>
        <taxon>Vinceae</taxon>
        <taxon>Catharanthinae</taxon>
        <taxon>Catharanthus</taxon>
    </lineage>
</organism>
<evidence type="ECO:0000313" key="2">
    <source>
        <dbReference type="Proteomes" id="UP001060085"/>
    </source>
</evidence>
<evidence type="ECO:0000313" key="1">
    <source>
        <dbReference type="EMBL" id="KAI5663060.1"/>
    </source>
</evidence>
<dbReference type="Proteomes" id="UP001060085">
    <property type="component" value="Linkage Group LG05"/>
</dbReference>
<reference evidence="2" key="1">
    <citation type="journal article" date="2023" name="Nat. Plants">
        <title>Single-cell RNA sequencing provides a high-resolution roadmap for understanding the multicellular compartmentation of specialized metabolism.</title>
        <authorList>
            <person name="Sun S."/>
            <person name="Shen X."/>
            <person name="Li Y."/>
            <person name="Li Y."/>
            <person name="Wang S."/>
            <person name="Li R."/>
            <person name="Zhang H."/>
            <person name="Shen G."/>
            <person name="Guo B."/>
            <person name="Wei J."/>
            <person name="Xu J."/>
            <person name="St-Pierre B."/>
            <person name="Chen S."/>
            <person name="Sun C."/>
        </authorList>
    </citation>
    <scope>NUCLEOTIDE SEQUENCE [LARGE SCALE GENOMIC DNA]</scope>
</reference>
<proteinExistence type="predicted"/>
<protein>
    <submittedName>
        <fullName evidence="1">Uncharacterized protein</fullName>
    </submittedName>
</protein>